<keyword evidence="2" id="KW-0560">Oxidoreductase</keyword>
<evidence type="ECO:0000256" key="1">
    <source>
        <dbReference type="ARBA" id="ARBA00001964"/>
    </source>
</evidence>
<comment type="cofactor">
    <cofactor evidence="1">
        <name>thiamine diphosphate</name>
        <dbReference type="ChEBI" id="CHEBI:58937"/>
    </cofactor>
</comment>
<dbReference type="AlphaFoldDB" id="A0A0F8ZR96"/>
<reference evidence="6" key="1">
    <citation type="journal article" date="2015" name="Nature">
        <title>Complex archaea that bridge the gap between prokaryotes and eukaryotes.</title>
        <authorList>
            <person name="Spang A."/>
            <person name="Saw J.H."/>
            <person name="Jorgensen S.L."/>
            <person name="Zaremba-Niedzwiedzka K."/>
            <person name="Martijn J."/>
            <person name="Lind A.E."/>
            <person name="van Eijk R."/>
            <person name="Schleper C."/>
            <person name="Guy L."/>
            <person name="Ettema T.J."/>
        </authorList>
    </citation>
    <scope>NUCLEOTIDE SEQUENCE</scope>
</reference>
<evidence type="ECO:0000256" key="4">
    <source>
        <dbReference type="SAM" id="Phobius"/>
    </source>
</evidence>
<dbReference type="InterPro" id="IPR029061">
    <property type="entry name" value="THDP-binding"/>
</dbReference>
<evidence type="ECO:0000256" key="2">
    <source>
        <dbReference type="ARBA" id="ARBA00023002"/>
    </source>
</evidence>
<dbReference type="InterPro" id="IPR001017">
    <property type="entry name" value="DH_E1"/>
</dbReference>
<dbReference type="GO" id="GO:0004739">
    <property type="term" value="F:pyruvate dehydrogenase (acetyl-transferring) activity"/>
    <property type="evidence" value="ECO:0007669"/>
    <property type="project" value="TreeGrafter"/>
</dbReference>
<organism evidence="6">
    <name type="scientific">marine sediment metagenome</name>
    <dbReference type="NCBI Taxonomy" id="412755"/>
    <lineage>
        <taxon>unclassified sequences</taxon>
        <taxon>metagenomes</taxon>
        <taxon>ecological metagenomes</taxon>
    </lineage>
</organism>
<protein>
    <recommendedName>
        <fullName evidence="5">Dehydrogenase E1 component domain-containing protein</fullName>
    </recommendedName>
</protein>
<evidence type="ECO:0000259" key="5">
    <source>
        <dbReference type="Pfam" id="PF00676"/>
    </source>
</evidence>
<keyword evidence="4" id="KW-0472">Membrane</keyword>
<sequence length="174" mass="19737">MNKEELIKFTNNIAEIYEAGKIKAPIHLSGTNEDETLKILEDYKEGDWIFGTWRSHYLWLCSGRSPKELKEQIVNGHSMHVYGDRFFTSAIVAGISPIALGVAWGLKLNRSKNIVYCFVGDGAYHCGLTQECIRYASGFDLPIVYILEDNGLTVQADTQEIWGTGRRKKVLKYK</sequence>
<dbReference type="PANTHER" id="PTHR11516">
    <property type="entry name" value="PYRUVATE DEHYDROGENASE E1 COMPONENT, ALPHA SUBUNIT BACTERIAL AND ORGANELLAR"/>
    <property type="match status" value="1"/>
</dbReference>
<proteinExistence type="predicted"/>
<dbReference type="Pfam" id="PF00676">
    <property type="entry name" value="E1_dh"/>
    <property type="match status" value="1"/>
</dbReference>
<dbReference type="SUPFAM" id="SSF52518">
    <property type="entry name" value="Thiamin diphosphate-binding fold (THDP-binding)"/>
    <property type="match status" value="1"/>
</dbReference>
<accession>A0A0F8ZR96</accession>
<name>A0A0F8ZR96_9ZZZZ</name>
<feature type="non-terminal residue" evidence="6">
    <location>
        <position position="174"/>
    </location>
</feature>
<dbReference type="Gene3D" id="3.40.50.970">
    <property type="match status" value="1"/>
</dbReference>
<dbReference type="EMBL" id="LAZR01049918">
    <property type="protein sequence ID" value="KKK88520.1"/>
    <property type="molecule type" value="Genomic_DNA"/>
</dbReference>
<evidence type="ECO:0000256" key="3">
    <source>
        <dbReference type="ARBA" id="ARBA00023052"/>
    </source>
</evidence>
<evidence type="ECO:0000313" key="6">
    <source>
        <dbReference type="EMBL" id="KKK88520.1"/>
    </source>
</evidence>
<dbReference type="InterPro" id="IPR050642">
    <property type="entry name" value="PDH_E1_Alpha_Subunit"/>
</dbReference>
<keyword evidence="4" id="KW-0812">Transmembrane</keyword>
<keyword evidence="4" id="KW-1133">Transmembrane helix</keyword>
<feature type="domain" description="Dehydrogenase E1 component" evidence="5">
    <location>
        <begin position="9"/>
        <end position="154"/>
    </location>
</feature>
<feature type="transmembrane region" description="Helical" evidence="4">
    <location>
        <begin position="86"/>
        <end position="106"/>
    </location>
</feature>
<gene>
    <name evidence="6" type="ORF">LCGC14_2742370</name>
</gene>
<keyword evidence="3" id="KW-0786">Thiamine pyrophosphate</keyword>
<comment type="caution">
    <text evidence="6">The sequence shown here is derived from an EMBL/GenBank/DDBJ whole genome shotgun (WGS) entry which is preliminary data.</text>
</comment>
<dbReference type="GO" id="GO:0006086">
    <property type="term" value="P:pyruvate decarboxylation to acetyl-CoA"/>
    <property type="evidence" value="ECO:0007669"/>
    <property type="project" value="TreeGrafter"/>
</dbReference>
<dbReference type="PANTHER" id="PTHR11516:SF41">
    <property type="entry name" value="3-METHYL-2-OXOBUTANOATE DEHYDROGENASE SUBUNIT ALPHA"/>
    <property type="match status" value="1"/>
</dbReference>